<dbReference type="AlphaFoldDB" id="A0A0V1ER85"/>
<reference evidence="2 3" key="1">
    <citation type="submission" date="2015-01" db="EMBL/GenBank/DDBJ databases">
        <title>Evolution of Trichinella species and genotypes.</title>
        <authorList>
            <person name="Korhonen P.K."/>
            <person name="Edoardo P."/>
            <person name="Giuseppe L.R."/>
            <person name="Gasser R.B."/>
        </authorList>
    </citation>
    <scope>NUCLEOTIDE SEQUENCE [LARGE SCALE GENOMIC DNA]</scope>
    <source>
        <strain evidence="2">ISS13</strain>
    </source>
</reference>
<protein>
    <submittedName>
        <fullName evidence="2">Uncharacterized protein</fullName>
    </submittedName>
</protein>
<sequence length="254" mass="29916">MLILFCLKLKFFLFRQKYSIMDFSLSELNTEMRNEISSALDLLQQKQLTIEEELNKCNKKNDEIHAQQKEAMREIAAVKRRQLELQNDIDLSASYLSELRKEEKILLEFNTNLLNDVSELEETLNNLRKKDDEDVQNGIKKLIDAIDGANELYEFYDVNMCKIGRENLDKEIKQRTEEYESLIIQKEQLQTTIAEKLTEIEKHKEKLKALPSPILMKIIIKKLQADRTSLLLKLMLLRAKQKMKHLFIPQISEA</sequence>
<evidence type="ECO:0000313" key="2">
    <source>
        <dbReference type="EMBL" id="KRY76191.1"/>
    </source>
</evidence>
<feature type="coiled-coil region" evidence="1">
    <location>
        <begin position="165"/>
        <end position="206"/>
    </location>
</feature>
<comment type="caution">
    <text evidence="2">The sequence shown here is derived from an EMBL/GenBank/DDBJ whole genome shotgun (WGS) entry which is preliminary data.</text>
</comment>
<name>A0A0V1ER85_TRIPS</name>
<proteinExistence type="predicted"/>
<dbReference type="EMBL" id="JYDR01000013">
    <property type="protein sequence ID" value="KRY76191.1"/>
    <property type="molecule type" value="Genomic_DNA"/>
</dbReference>
<evidence type="ECO:0000313" key="3">
    <source>
        <dbReference type="Proteomes" id="UP000054632"/>
    </source>
</evidence>
<accession>A0A0V1ER85</accession>
<keyword evidence="1" id="KW-0175">Coiled coil</keyword>
<gene>
    <name evidence="2" type="ORF">T4A_14419</name>
</gene>
<evidence type="ECO:0000256" key="1">
    <source>
        <dbReference type="SAM" id="Coils"/>
    </source>
</evidence>
<organism evidence="2 3">
    <name type="scientific">Trichinella pseudospiralis</name>
    <name type="common">Parasitic roundworm</name>
    <dbReference type="NCBI Taxonomy" id="6337"/>
    <lineage>
        <taxon>Eukaryota</taxon>
        <taxon>Metazoa</taxon>
        <taxon>Ecdysozoa</taxon>
        <taxon>Nematoda</taxon>
        <taxon>Enoplea</taxon>
        <taxon>Dorylaimia</taxon>
        <taxon>Trichinellida</taxon>
        <taxon>Trichinellidae</taxon>
        <taxon>Trichinella</taxon>
    </lineage>
</organism>
<dbReference type="Proteomes" id="UP000054632">
    <property type="component" value="Unassembled WGS sequence"/>
</dbReference>
<feature type="coiled-coil region" evidence="1">
    <location>
        <begin position="40"/>
        <end position="137"/>
    </location>
</feature>